<name>A0ACC0ATF7_CATRO</name>
<comment type="caution">
    <text evidence="1">The sequence shown here is derived from an EMBL/GenBank/DDBJ whole genome shotgun (WGS) entry which is preliminary data.</text>
</comment>
<sequence>MSDTNICEFLESNEASFVLGIEDQRKSCGKGVLLSQANSSISFLTNSSPSYLDFYFKELKLFVNAYAFHDIIEELYVLFFELVIYALLLFTYLIVYLQNQLLNRDAKLEQSCFDLKCWHDILDIISFVLDSFPSWTPVWGMIPNFLDSFLGNFLVKKVEGYLCSLIEDLLDKYIRRIVETYSYMISSFETFVIAFKGIGPFENHFLNVKVQVENPCDDHKFLIGLKFL</sequence>
<gene>
    <name evidence="1" type="ORF">M9H77_23502</name>
</gene>
<dbReference type="Proteomes" id="UP001060085">
    <property type="component" value="Linkage Group LG05"/>
</dbReference>
<evidence type="ECO:0000313" key="1">
    <source>
        <dbReference type="EMBL" id="KAI5664179.1"/>
    </source>
</evidence>
<dbReference type="EMBL" id="CM044705">
    <property type="protein sequence ID" value="KAI5664179.1"/>
    <property type="molecule type" value="Genomic_DNA"/>
</dbReference>
<proteinExistence type="predicted"/>
<accession>A0ACC0ATF7</accession>
<organism evidence="1 2">
    <name type="scientific">Catharanthus roseus</name>
    <name type="common">Madagascar periwinkle</name>
    <name type="synonym">Vinca rosea</name>
    <dbReference type="NCBI Taxonomy" id="4058"/>
    <lineage>
        <taxon>Eukaryota</taxon>
        <taxon>Viridiplantae</taxon>
        <taxon>Streptophyta</taxon>
        <taxon>Embryophyta</taxon>
        <taxon>Tracheophyta</taxon>
        <taxon>Spermatophyta</taxon>
        <taxon>Magnoliopsida</taxon>
        <taxon>eudicotyledons</taxon>
        <taxon>Gunneridae</taxon>
        <taxon>Pentapetalae</taxon>
        <taxon>asterids</taxon>
        <taxon>lamiids</taxon>
        <taxon>Gentianales</taxon>
        <taxon>Apocynaceae</taxon>
        <taxon>Rauvolfioideae</taxon>
        <taxon>Vinceae</taxon>
        <taxon>Catharanthinae</taxon>
        <taxon>Catharanthus</taxon>
    </lineage>
</organism>
<reference evidence="2" key="1">
    <citation type="journal article" date="2023" name="Nat. Plants">
        <title>Single-cell RNA sequencing provides a high-resolution roadmap for understanding the multicellular compartmentation of specialized metabolism.</title>
        <authorList>
            <person name="Sun S."/>
            <person name="Shen X."/>
            <person name="Li Y."/>
            <person name="Li Y."/>
            <person name="Wang S."/>
            <person name="Li R."/>
            <person name="Zhang H."/>
            <person name="Shen G."/>
            <person name="Guo B."/>
            <person name="Wei J."/>
            <person name="Xu J."/>
            <person name="St-Pierre B."/>
            <person name="Chen S."/>
            <person name="Sun C."/>
        </authorList>
    </citation>
    <scope>NUCLEOTIDE SEQUENCE [LARGE SCALE GENOMIC DNA]</scope>
</reference>
<keyword evidence="2" id="KW-1185">Reference proteome</keyword>
<evidence type="ECO:0000313" key="2">
    <source>
        <dbReference type="Proteomes" id="UP001060085"/>
    </source>
</evidence>
<protein>
    <submittedName>
        <fullName evidence="1">Uncharacterized protein</fullName>
    </submittedName>
</protein>